<evidence type="ECO:0000313" key="7">
    <source>
        <dbReference type="EMBL" id="OGK17090.1"/>
    </source>
</evidence>
<evidence type="ECO:0000256" key="5">
    <source>
        <dbReference type="SAM" id="MobiDB-lite"/>
    </source>
</evidence>
<dbReference type="SUPFAM" id="SSF88659">
    <property type="entry name" value="Sigma3 and sigma4 domains of RNA polymerase sigma factors"/>
    <property type="match status" value="1"/>
</dbReference>
<dbReference type="Pfam" id="PF08281">
    <property type="entry name" value="Sigma70_r4_2"/>
    <property type="match status" value="1"/>
</dbReference>
<dbReference type="InterPro" id="IPR039425">
    <property type="entry name" value="RNA_pol_sigma-70-like"/>
</dbReference>
<keyword evidence="4" id="KW-0804">Transcription</keyword>
<dbReference type="GO" id="GO:0006352">
    <property type="term" value="P:DNA-templated transcription initiation"/>
    <property type="evidence" value="ECO:0007669"/>
    <property type="project" value="InterPro"/>
</dbReference>
<evidence type="ECO:0000313" key="8">
    <source>
        <dbReference type="Proteomes" id="UP000178372"/>
    </source>
</evidence>
<evidence type="ECO:0000256" key="3">
    <source>
        <dbReference type="ARBA" id="ARBA00023082"/>
    </source>
</evidence>
<dbReference type="InterPro" id="IPR013249">
    <property type="entry name" value="RNA_pol_sigma70_r4_t2"/>
</dbReference>
<feature type="non-terminal residue" evidence="7">
    <location>
        <position position="1"/>
    </location>
</feature>
<evidence type="ECO:0000259" key="6">
    <source>
        <dbReference type="Pfam" id="PF08281"/>
    </source>
</evidence>
<evidence type="ECO:0000256" key="2">
    <source>
        <dbReference type="ARBA" id="ARBA00023015"/>
    </source>
</evidence>
<dbReference type="InterPro" id="IPR013324">
    <property type="entry name" value="RNA_pol_sigma_r3/r4-like"/>
</dbReference>
<protein>
    <recommendedName>
        <fullName evidence="6">RNA polymerase sigma factor 70 region 4 type 2 domain-containing protein</fullName>
    </recommendedName>
</protein>
<evidence type="ECO:0000256" key="4">
    <source>
        <dbReference type="ARBA" id="ARBA00023163"/>
    </source>
</evidence>
<dbReference type="Gene3D" id="1.10.10.10">
    <property type="entry name" value="Winged helix-like DNA-binding domain superfamily/Winged helix DNA-binding domain"/>
    <property type="match status" value="1"/>
</dbReference>
<dbReference type="EMBL" id="MFZF01000005">
    <property type="protein sequence ID" value="OGK17090.1"/>
    <property type="molecule type" value="Genomic_DNA"/>
</dbReference>
<dbReference type="GO" id="GO:0016987">
    <property type="term" value="F:sigma factor activity"/>
    <property type="evidence" value="ECO:0007669"/>
    <property type="project" value="UniProtKB-KW"/>
</dbReference>
<feature type="domain" description="RNA polymerase sigma factor 70 region 4 type 2" evidence="6">
    <location>
        <begin position="544"/>
        <end position="597"/>
    </location>
</feature>
<comment type="caution">
    <text evidence="7">The sequence shown here is derived from an EMBL/GenBank/DDBJ whole genome shotgun (WGS) entry which is preliminary data.</text>
</comment>
<dbReference type="Proteomes" id="UP000178372">
    <property type="component" value="Unassembled WGS sequence"/>
</dbReference>
<sequence>NPAEFGLPAEVRILEQQDERLLLCEVPLGLVDRGKVAVDERIISDTARLMDAETRNRRYNGQITPVYLVQVVDNPDPESASIFLCDGYHRTEIQERKGSEFIYGTIALGCTLEEAIDLRISLAMHQSVDFARIVEWASDAWDLTSWAKEGIHIGTAFALVVARNVTGVRLNKTPAEVEEIRQWIRTKCDKWHRNPEGIYQSLNNSKKASPDLIRITRGRPTAPDGISHKDFRLIRDAAEFNYDLQMKMARVIMSGNLSAWEVETFASAIKRANTEEIDALLQGGWRQRRPQPTRPAATTYYAPTSQAAPAEQIAAPATTQDEPLQRPMGTPTTPRSLAAIEDIRQLEQLVSREVLERMWHLLSENTRLTVENAILTGRIPWEMPDVSNETDALSPDEPVEETPKAKGEGKLRVPSLSDYDTRQIVDAAQKGDLGLFDSYFSTVLSRRLYKYVYYRIGTSFRHIDPEDLVQELYMRISQGILKKDFVVRFPSSLDAFAFACASNLITDHFRRQPSDDLELKETISDRRLHDLFEGAEVGSFQHSSLHNAILLLTPDQREVVMLRYFSSFDLDNPDVALVMGKEEGAIKSLLFRAKARIARMLEL</sequence>
<dbReference type="NCBIfam" id="TIGR02937">
    <property type="entry name" value="sigma70-ECF"/>
    <property type="match status" value="1"/>
</dbReference>
<dbReference type="SUPFAM" id="SSF88946">
    <property type="entry name" value="Sigma2 domain of RNA polymerase sigma factors"/>
    <property type="match status" value="1"/>
</dbReference>
<evidence type="ECO:0000256" key="1">
    <source>
        <dbReference type="ARBA" id="ARBA00010641"/>
    </source>
</evidence>
<dbReference type="GO" id="GO:0003677">
    <property type="term" value="F:DNA binding"/>
    <property type="evidence" value="ECO:0007669"/>
    <property type="project" value="InterPro"/>
</dbReference>
<dbReference type="InterPro" id="IPR014284">
    <property type="entry name" value="RNA_pol_sigma-70_dom"/>
</dbReference>
<gene>
    <name evidence="7" type="ORF">A2690_05050</name>
</gene>
<feature type="compositionally biased region" description="Basic and acidic residues" evidence="5">
    <location>
        <begin position="401"/>
        <end position="410"/>
    </location>
</feature>
<proteinExistence type="inferred from homology"/>
<reference evidence="7 8" key="1">
    <citation type="journal article" date="2016" name="Nat. Commun.">
        <title>Thousands of microbial genomes shed light on interconnected biogeochemical processes in an aquifer system.</title>
        <authorList>
            <person name="Anantharaman K."/>
            <person name="Brown C.T."/>
            <person name="Hug L.A."/>
            <person name="Sharon I."/>
            <person name="Castelle C.J."/>
            <person name="Probst A.J."/>
            <person name="Thomas B.C."/>
            <person name="Singh A."/>
            <person name="Wilkins M.J."/>
            <person name="Karaoz U."/>
            <person name="Brodie E.L."/>
            <person name="Williams K.H."/>
            <person name="Hubbard S.S."/>
            <person name="Banfield J.F."/>
        </authorList>
    </citation>
    <scope>NUCLEOTIDE SEQUENCE [LARGE SCALE GENOMIC DNA]</scope>
</reference>
<dbReference type="PANTHER" id="PTHR43133">
    <property type="entry name" value="RNA POLYMERASE ECF-TYPE SIGMA FACTO"/>
    <property type="match status" value="1"/>
</dbReference>
<dbReference type="InterPro" id="IPR036388">
    <property type="entry name" value="WH-like_DNA-bd_sf"/>
</dbReference>
<keyword evidence="2" id="KW-0805">Transcription regulation</keyword>
<keyword evidence="3" id="KW-0731">Sigma factor</keyword>
<comment type="similarity">
    <text evidence="1">Belongs to the sigma-70 factor family. ECF subfamily.</text>
</comment>
<dbReference type="AlphaFoldDB" id="A0A1F7GDP1"/>
<dbReference type="InterPro" id="IPR013325">
    <property type="entry name" value="RNA_pol_sigma_r2"/>
</dbReference>
<dbReference type="PANTHER" id="PTHR43133:SF57">
    <property type="entry name" value="RNA POLYMERASE SIGMA-70 FACTOR"/>
    <property type="match status" value="1"/>
</dbReference>
<dbReference type="Gene3D" id="1.10.1740.10">
    <property type="match status" value="1"/>
</dbReference>
<feature type="region of interest" description="Disordered" evidence="5">
    <location>
        <begin position="386"/>
        <end position="410"/>
    </location>
</feature>
<organism evidence="7 8">
    <name type="scientific">Candidatus Roizmanbacteria bacterium RIFCSPHIGHO2_01_FULL_39_12b</name>
    <dbReference type="NCBI Taxonomy" id="1802030"/>
    <lineage>
        <taxon>Bacteria</taxon>
        <taxon>Candidatus Roizmaniibacteriota</taxon>
    </lineage>
</organism>
<accession>A0A1F7GDP1</accession>
<name>A0A1F7GDP1_9BACT</name>